<sequence length="624" mass="69872">MSYNLIKCYTNSTNQINPLPLNQSRFLINATIDELISNLFIEKRFVVPNYSLYYQQCSPSSCSYNYIQQINILYTITLVLGFQGGLTIVLKWICPKLIQMFGSRKKRNNVVHSFQIMSTRSDHNKNLSSNIEVARTNTNVPIQSSFKLGFILILIIIILISLMIFSVFTIRSNKNQFDSTGNKMENVDDDSTYVFSVPPTIQATKAMTSATMNMTRATMSTSISPYFATCQLEFQPISLYLSVYDYIKISTVDDFNHDNRLDLIYFSAVTRTMNVRFGYNNGTFGPMIVSNLNTATWVDKIVLSDFDQGNQLDIAFIDINADQVGILLGNGDGTFRTLNLFSTGNNSSPRDIVAVDFNIDDYADIAVVNYWQHNVAIFYAIGNGNFSLKIKLDTGRISCPIALAVVDINEDAHLDIIVVNNKDKSIGVFLANGEGNFNEQMISFAGGGFATYPVHIAVGQLNDDSFIDVVLSYTANQMIGIMFGYENGTFSSGNTFSFQSNVESSFVSVFDLNCDRHSDIIVGQTDPFGSNVLIGNGHGQFQVQTIFSTPNNILQPFLTLGDFNGDHVQDILLEAIVSKQTNPLFQNLLWTSPGRDYDVEFSWSSRTRNSVKDNLLIEEKKKRE</sequence>
<organism evidence="2 3">
    <name type="scientific">Adineta ricciae</name>
    <name type="common">Rotifer</name>
    <dbReference type="NCBI Taxonomy" id="249248"/>
    <lineage>
        <taxon>Eukaryota</taxon>
        <taxon>Metazoa</taxon>
        <taxon>Spiralia</taxon>
        <taxon>Gnathifera</taxon>
        <taxon>Rotifera</taxon>
        <taxon>Eurotatoria</taxon>
        <taxon>Bdelloidea</taxon>
        <taxon>Adinetida</taxon>
        <taxon>Adinetidae</taxon>
        <taxon>Adineta</taxon>
    </lineage>
</organism>
<proteinExistence type="predicted"/>
<dbReference type="PANTHER" id="PTHR46580">
    <property type="entry name" value="SENSOR KINASE-RELATED"/>
    <property type="match status" value="1"/>
</dbReference>
<protein>
    <submittedName>
        <fullName evidence="2">Uncharacterized protein</fullName>
    </submittedName>
</protein>
<keyword evidence="1" id="KW-0472">Membrane</keyword>
<dbReference type="SUPFAM" id="SSF69318">
    <property type="entry name" value="Integrin alpha N-terminal domain"/>
    <property type="match status" value="1"/>
</dbReference>
<name>A0A815JLW5_ADIRI</name>
<feature type="transmembrane region" description="Helical" evidence="1">
    <location>
        <begin position="148"/>
        <end position="170"/>
    </location>
</feature>
<comment type="caution">
    <text evidence="2">The sequence shown here is derived from an EMBL/GenBank/DDBJ whole genome shotgun (WGS) entry which is preliminary data.</text>
</comment>
<dbReference type="Gene3D" id="2.30.30.100">
    <property type="match status" value="1"/>
</dbReference>
<keyword evidence="1" id="KW-0812">Transmembrane</keyword>
<evidence type="ECO:0000313" key="2">
    <source>
        <dbReference type="EMBL" id="CAF1384002.1"/>
    </source>
</evidence>
<dbReference type="PANTHER" id="PTHR46580:SF4">
    <property type="entry name" value="ATP_GTP-BINDING PROTEIN"/>
    <property type="match status" value="1"/>
</dbReference>
<dbReference type="EMBL" id="CAJNOR010003160">
    <property type="protein sequence ID" value="CAF1384002.1"/>
    <property type="molecule type" value="Genomic_DNA"/>
</dbReference>
<dbReference type="InterPro" id="IPR028994">
    <property type="entry name" value="Integrin_alpha_N"/>
</dbReference>
<dbReference type="AlphaFoldDB" id="A0A815JLW5"/>
<accession>A0A815JLW5</accession>
<dbReference type="Gene3D" id="2.130.10.130">
    <property type="entry name" value="Integrin alpha, N-terminal"/>
    <property type="match status" value="1"/>
</dbReference>
<reference evidence="2" key="1">
    <citation type="submission" date="2021-02" db="EMBL/GenBank/DDBJ databases">
        <authorList>
            <person name="Nowell W R."/>
        </authorList>
    </citation>
    <scope>NUCLEOTIDE SEQUENCE</scope>
</reference>
<feature type="transmembrane region" description="Helical" evidence="1">
    <location>
        <begin position="72"/>
        <end position="94"/>
    </location>
</feature>
<dbReference type="Proteomes" id="UP000663828">
    <property type="component" value="Unassembled WGS sequence"/>
</dbReference>
<keyword evidence="1" id="KW-1133">Transmembrane helix</keyword>
<evidence type="ECO:0000256" key="1">
    <source>
        <dbReference type="SAM" id="Phobius"/>
    </source>
</evidence>
<evidence type="ECO:0000313" key="3">
    <source>
        <dbReference type="Proteomes" id="UP000663828"/>
    </source>
</evidence>
<gene>
    <name evidence="2" type="ORF">XAT740_LOCUS33232</name>
</gene>
<keyword evidence="3" id="KW-1185">Reference proteome</keyword>